<reference evidence="1 4" key="1">
    <citation type="submission" date="2016-04" db="EMBL/GenBank/DDBJ databases">
        <title>Genome analyses suggest a sexual origin of heterokaryosis in a supposedly ancient asexual fungus.</title>
        <authorList>
            <person name="Ropars J."/>
            <person name="Sedzielewska K."/>
            <person name="Noel J."/>
            <person name="Charron P."/>
            <person name="Farinelli L."/>
            <person name="Marton T."/>
            <person name="Kruger M."/>
            <person name="Pelin A."/>
            <person name="Brachmann A."/>
            <person name="Corradi N."/>
        </authorList>
    </citation>
    <scope>NUCLEOTIDE SEQUENCE [LARGE SCALE GENOMIC DNA]</scope>
    <source>
        <strain evidence="1 4">A5</strain>
    </source>
</reference>
<reference evidence="1 4" key="2">
    <citation type="submission" date="2017-09" db="EMBL/GenBank/DDBJ databases">
        <title>Extensive intraspecific genome diversity in a model arbuscular mycorrhizal fungus.</title>
        <authorList>
            <person name="Chen E.C."/>
            <person name="Morin E."/>
            <person name="Beaudet D."/>
            <person name="Noel J."/>
            <person name="Ndikumana S."/>
            <person name="Charron P."/>
            <person name="St-Onge C."/>
            <person name="Giorgi J."/>
            <person name="Grigoriev I.V."/>
            <person name="Roux C."/>
            <person name="Martin F.M."/>
            <person name="Corradi N."/>
        </authorList>
    </citation>
    <scope>NUCLEOTIDE SEQUENCE [LARGE SCALE GENOMIC DNA]</scope>
    <source>
        <strain evidence="1 4">A5</strain>
    </source>
</reference>
<dbReference type="AlphaFoldDB" id="A0A2N0P8V5"/>
<comment type="caution">
    <text evidence="1">The sequence shown here is derived from an EMBL/GenBank/DDBJ whole genome shotgun (WGS) entry which is preliminary data.</text>
</comment>
<dbReference type="VEuPathDB" id="FungiDB:RhiirA1_406210"/>
<protein>
    <submittedName>
        <fullName evidence="1">Uncharacterized protein</fullName>
    </submittedName>
</protein>
<dbReference type="Proteomes" id="UP000232722">
    <property type="component" value="Unassembled WGS sequence"/>
</dbReference>
<evidence type="ECO:0000313" key="2">
    <source>
        <dbReference type="EMBL" id="PKC76487.1"/>
    </source>
</evidence>
<evidence type="ECO:0000313" key="3">
    <source>
        <dbReference type="Proteomes" id="UP000232688"/>
    </source>
</evidence>
<gene>
    <name evidence="2" type="ORF">RhiirA1_406210</name>
    <name evidence="1" type="ORF">RhiirA5_363403</name>
</gene>
<dbReference type="VEuPathDB" id="FungiDB:FUN_004075"/>
<reference evidence="2 3" key="3">
    <citation type="submission" date="2017-10" db="EMBL/GenBank/DDBJ databases">
        <title>Extensive intraspecific genome diversity in a model arbuscular mycorrhizal fungus.</title>
        <authorList>
            <person name="Chen E.C.H."/>
            <person name="Morin E."/>
            <person name="Baudet D."/>
            <person name="Noel J."/>
            <person name="Ndikumana S."/>
            <person name="Charron P."/>
            <person name="St-Onge C."/>
            <person name="Giorgi J."/>
            <person name="Grigoriev I.V."/>
            <person name="Roux C."/>
            <person name="Martin F.M."/>
            <person name="Corradi N."/>
        </authorList>
    </citation>
    <scope>NUCLEOTIDE SEQUENCE [LARGE SCALE GENOMIC DNA]</scope>
    <source>
        <strain evidence="2 3">A1</strain>
    </source>
</reference>
<name>A0A2N0P8V5_9GLOM</name>
<sequence>MSQRAAQDIADIVYTGNSTLFANAFAQQWALATIASFTGAVQENEENGGGYNYVLEVNKDQTV</sequence>
<organism evidence="1 4">
    <name type="scientific">Rhizophagus irregularis</name>
    <dbReference type="NCBI Taxonomy" id="588596"/>
    <lineage>
        <taxon>Eukaryota</taxon>
        <taxon>Fungi</taxon>
        <taxon>Fungi incertae sedis</taxon>
        <taxon>Mucoromycota</taxon>
        <taxon>Glomeromycotina</taxon>
        <taxon>Glomeromycetes</taxon>
        <taxon>Glomerales</taxon>
        <taxon>Glomeraceae</taxon>
        <taxon>Rhizophagus</taxon>
    </lineage>
</organism>
<evidence type="ECO:0000313" key="1">
    <source>
        <dbReference type="EMBL" id="PKC03252.1"/>
    </source>
</evidence>
<dbReference type="EMBL" id="LLXH01000001">
    <property type="protein sequence ID" value="PKC76487.1"/>
    <property type="molecule type" value="Genomic_DNA"/>
</dbReference>
<proteinExistence type="predicted"/>
<evidence type="ECO:0000313" key="4">
    <source>
        <dbReference type="Proteomes" id="UP000232722"/>
    </source>
</evidence>
<dbReference type="Proteomes" id="UP000232688">
    <property type="component" value="Unassembled WGS sequence"/>
</dbReference>
<dbReference type="EMBL" id="LLXJ01001220">
    <property type="protein sequence ID" value="PKC03252.1"/>
    <property type="molecule type" value="Genomic_DNA"/>
</dbReference>
<feature type="non-terminal residue" evidence="1">
    <location>
        <position position="63"/>
    </location>
</feature>
<accession>A0A2N0P8V5</accession>
<reference evidence="2 3" key="4">
    <citation type="submission" date="2017-10" db="EMBL/GenBank/DDBJ databases">
        <title>Genome analyses suggest a sexual origin of heterokaryosis in a supposedly ancient asexual fungus.</title>
        <authorList>
            <person name="Corradi N."/>
            <person name="Sedzielewska K."/>
            <person name="Noel J."/>
            <person name="Charron P."/>
            <person name="Farinelli L."/>
            <person name="Marton T."/>
            <person name="Kruger M."/>
            <person name="Pelin A."/>
            <person name="Brachmann A."/>
            <person name="Corradi N."/>
        </authorList>
    </citation>
    <scope>NUCLEOTIDE SEQUENCE [LARGE SCALE GENOMIC DNA]</scope>
    <source>
        <strain evidence="2 3">A1</strain>
    </source>
</reference>